<feature type="region of interest" description="Disordered" evidence="1">
    <location>
        <begin position="1"/>
        <end position="25"/>
    </location>
</feature>
<evidence type="ECO:0000256" key="1">
    <source>
        <dbReference type="SAM" id="MobiDB-lite"/>
    </source>
</evidence>
<dbReference type="Proteomes" id="UP001295444">
    <property type="component" value="Chromosome 03"/>
</dbReference>
<feature type="non-terminal residue" evidence="2">
    <location>
        <position position="129"/>
    </location>
</feature>
<name>A0AAD1W0H3_PELCU</name>
<gene>
    <name evidence="2" type="ORF">PECUL_23A020008</name>
</gene>
<reference evidence="2" key="1">
    <citation type="submission" date="2022-03" db="EMBL/GenBank/DDBJ databases">
        <authorList>
            <person name="Alioto T."/>
            <person name="Alioto T."/>
            <person name="Gomez Garrido J."/>
        </authorList>
    </citation>
    <scope>NUCLEOTIDE SEQUENCE</scope>
</reference>
<feature type="region of interest" description="Disordered" evidence="1">
    <location>
        <begin position="39"/>
        <end position="70"/>
    </location>
</feature>
<organism evidence="2 3">
    <name type="scientific">Pelobates cultripes</name>
    <name type="common">Western spadefoot toad</name>
    <dbReference type="NCBI Taxonomy" id="61616"/>
    <lineage>
        <taxon>Eukaryota</taxon>
        <taxon>Metazoa</taxon>
        <taxon>Chordata</taxon>
        <taxon>Craniata</taxon>
        <taxon>Vertebrata</taxon>
        <taxon>Euteleostomi</taxon>
        <taxon>Amphibia</taxon>
        <taxon>Batrachia</taxon>
        <taxon>Anura</taxon>
        <taxon>Pelobatoidea</taxon>
        <taxon>Pelobatidae</taxon>
        <taxon>Pelobates</taxon>
    </lineage>
</organism>
<sequence>MGNPKRQTQIQGQQGRTPIPKSGSLTRYFKDNIDREMEAAAATSKMADADPIEEMQPQSPHMSDYSLKSLDNSGDLDIKEMLRNLPSKADLQTMMGKLEATLHTKLAEMGTEIQQMNLKVTDLEEEKDA</sequence>
<evidence type="ECO:0000313" key="3">
    <source>
        <dbReference type="Proteomes" id="UP001295444"/>
    </source>
</evidence>
<dbReference type="EMBL" id="OW240914">
    <property type="protein sequence ID" value="CAH2275918.1"/>
    <property type="molecule type" value="Genomic_DNA"/>
</dbReference>
<keyword evidence="3" id="KW-1185">Reference proteome</keyword>
<proteinExistence type="predicted"/>
<feature type="compositionally biased region" description="Low complexity" evidence="1">
    <location>
        <begin position="1"/>
        <end position="20"/>
    </location>
</feature>
<evidence type="ECO:0000313" key="2">
    <source>
        <dbReference type="EMBL" id="CAH2275918.1"/>
    </source>
</evidence>
<protein>
    <submittedName>
        <fullName evidence="2">Uncharacterized protein</fullName>
    </submittedName>
</protein>
<dbReference type="AlphaFoldDB" id="A0AAD1W0H3"/>
<accession>A0AAD1W0H3</accession>